<evidence type="ECO:0000256" key="3">
    <source>
        <dbReference type="ARBA" id="ARBA00023004"/>
    </source>
</evidence>
<dbReference type="Proteomes" id="UP000028702">
    <property type="component" value="Unassembled WGS sequence"/>
</dbReference>
<protein>
    <submittedName>
        <fullName evidence="6">Rieske (2Fe-2S) domain-containing protein</fullName>
    </submittedName>
</protein>
<evidence type="ECO:0000313" key="6">
    <source>
        <dbReference type="EMBL" id="GAK43636.1"/>
    </source>
</evidence>
<dbReference type="GO" id="GO:0046872">
    <property type="term" value="F:metal ion binding"/>
    <property type="evidence" value="ECO:0007669"/>
    <property type="project" value="UniProtKB-KW"/>
</dbReference>
<feature type="domain" description="Rieske" evidence="5">
    <location>
        <begin position="2"/>
        <end position="107"/>
    </location>
</feature>
<proteinExistence type="predicted"/>
<keyword evidence="4" id="KW-0411">Iron-sulfur</keyword>
<dbReference type="PROSITE" id="PS51296">
    <property type="entry name" value="RIESKE"/>
    <property type="match status" value="1"/>
</dbReference>
<name>A0A081B6G8_9HYPH</name>
<accession>A0A081B6G8</accession>
<organism evidence="6 7">
    <name type="scientific">Tepidicaulis marinus</name>
    <dbReference type="NCBI Taxonomy" id="1333998"/>
    <lineage>
        <taxon>Bacteria</taxon>
        <taxon>Pseudomonadati</taxon>
        <taxon>Pseudomonadota</taxon>
        <taxon>Alphaproteobacteria</taxon>
        <taxon>Hyphomicrobiales</taxon>
        <taxon>Parvibaculaceae</taxon>
        <taxon>Tepidicaulis</taxon>
    </lineage>
</organism>
<keyword evidence="7" id="KW-1185">Reference proteome</keyword>
<dbReference type="EMBL" id="BBIO01000001">
    <property type="protein sequence ID" value="GAK43636.1"/>
    <property type="molecule type" value="Genomic_DNA"/>
</dbReference>
<dbReference type="AlphaFoldDB" id="A0A081B6G8"/>
<dbReference type="STRING" id="1333998.M2A_0135"/>
<evidence type="ECO:0000256" key="1">
    <source>
        <dbReference type="ARBA" id="ARBA00022714"/>
    </source>
</evidence>
<dbReference type="SUPFAM" id="SSF50022">
    <property type="entry name" value="ISP domain"/>
    <property type="match status" value="1"/>
</dbReference>
<dbReference type="PANTHER" id="PTHR40261">
    <property type="match status" value="1"/>
</dbReference>
<keyword evidence="3" id="KW-0408">Iron</keyword>
<keyword evidence="1" id="KW-0001">2Fe-2S</keyword>
<evidence type="ECO:0000256" key="2">
    <source>
        <dbReference type="ARBA" id="ARBA00022723"/>
    </source>
</evidence>
<dbReference type="Gene3D" id="2.102.10.10">
    <property type="entry name" value="Rieske [2Fe-2S] iron-sulphur domain"/>
    <property type="match status" value="1"/>
</dbReference>
<dbReference type="PANTHER" id="PTHR40261:SF1">
    <property type="entry name" value="RIESKE DOMAIN-CONTAINING PROTEIN"/>
    <property type="match status" value="1"/>
</dbReference>
<gene>
    <name evidence="6" type="ORF">M2A_0135</name>
</gene>
<dbReference type="InterPro" id="IPR017941">
    <property type="entry name" value="Rieske_2Fe-2S"/>
</dbReference>
<keyword evidence="2" id="KW-0479">Metal-binding</keyword>
<dbReference type="CDD" id="cd03467">
    <property type="entry name" value="Rieske"/>
    <property type="match status" value="1"/>
</dbReference>
<comment type="caution">
    <text evidence="6">The sequence shown here is derived from an EMBL/GenBank/DDBJ whole genome shotgun (WGS) entry which is preliminary data.</text>
</comment>
<dbReference type="Pfam" id="PF00355">
    <property type="entry name" value="Rieske"/>
    <property type="match status" value="1"/>
</dbReference>
<reference evidence="6 7" key="1">
    <citation type="submission" date="2014-07" db="EMBL/GenBank/DDBJ databases">
        <title>Tepidicaulis marinum gen. nov., sp. nov., a novel marine bacterium denitrifying nitrate to nitrous oxide strictly under microaerobic conditions.</title>
        <authorList>
            <person name="Takeuchi M."/>
            <person name="Yamagishi T."/>
            <person name="Kamagata Y."/>
            <person name="Oshima K."/>
            <person name="Hattori M."/>
            <person name="Katayama T."/>
            <person name="Hanada S."/>
            <person name="Tamaki H."/>
            <person name="Marumo K."/>
            <person name="Maeda H."/>
            <person name="Nedachi M."/>
            <person name="Iwasaki W."/>
            <person name="Suwa Y."/>
            <person name="Sakata S."/>
        </authorList>
    </citation>
    <scope>NUCLEOTIDE SEQUENCE [LARGE SCALE GENOMIC DNA]</scope>
    <source>
        <strain evidence="6 7">MA2</strain>
    </source>
</reference>
<sequence>MIFLCRLSDLDNPGTKEAEVHVQDRPHNIFLVRKGDSVFAYLNICPHAGQPLNRMRNRFLNQAETHLLCSAHAASFEIETGLCTGGPCAGKSLTQLPLHQNGDAFYLTETD</sequence>
<dbReference type="GO" id="GO:0051537">
    <property type="term" value="F:2 iron, 2 sulfur cluster binding"/>
    <property type="evidence" value="ECO:0007669"/>
    <property type="project" value="UniProtKB-KW"/>
</dbReference>
<evidence type="ECO:0000256" key="4">
    <source>
        <dbReference type="ARBA" id="ARBA00023014"/>
    </source>
</evidence>
<dbReference type="eggNOG" id="COG2146">
    <property type="taxonomic scope" value="Bacteria"/>
</dbReference>
<dbReference type="InterPro" id="IPR036922">
    <property type="entry name" value="Rieske_2Fe-2S_sf"/>
</dbReference>
<evidence type="ECO:0000259" key="5">
    <source>
        <dbReference type="PROSITE" id="PS51296"/>
    </source>
</evidence>
<dbReference type="RefSeq" id="WP_045441724.1">
    <property type="nucleotide sequence ID" value="NZ_BBIO01000001.1"/>
</dbReference>
<evidence type="ECO:0000313" key="7">
    <source>
        <dbReference type="Proteomes" id="UP000028702"/>
    </source>
</evidence>